<feature type="non-terminal residue" evidence="1">
    <location>
        <position position="187"/>
    </location>
</feature>
<proteinExistence type="predicted"/>
<reference evidence="1" key="1">
    <citation type="journal article" date="2021" name="New Phytol.">
        <title>Evolutionary innovations through gain and loss of genes in the ectomycorrhizal Boletales.</title>
        <authorList>
            <person name="Wu G."/>
            <person name="Miyauchi S."/>
            <person name="Morin E."/>
            <person name="Kuo A."/>
            <person name="Drula E."/>
            <person name="Varga T."/>
            <person name="Kohler A."/>
            <person name="Feng B."/>
            <person name="Cao Y."/>
            <person name="Lipzen A."/>
            <person name="Daum C."/>
            <person name="Hundley H."/>
            <person name="Pangilinan J."/>
            <person name="Johnson J."/>
            <person name="Barry K."/>
            <person name="LaButti K."/>
            <person name="Ng V."/>
            <person name="Ahrendt S."/>
            <person name="Min B."/>
            <person name="Choi I.G."/>
            <person name="Park H."/>
            <person name="Plett J.M."/>
            <person name="Magnuson J."/>
            <person name="Spatafora J.W."/>
            <person name="Nagy L.G."/>
            <person name="Henrissat B."/>
            <person name="Grigoriev I.V."/>
            <person name="Yang Z.L."/>
            <person name="Xu J."/>
            <person name="Martin F.M."/>
        </authorList>
    </citation>
    <scope>NUCLEOTIDE SEQUENCE</scope>
    <source>
        <strain evidence="1">ATCC 28755</strain>
    </source>
</reference>
<protein>
    <submittedName>
        <fullName evidence="1">Uncharacterized protein</fullName>
    </submittedName>
</protein>
<name>A0ACB8AQ79_9AGAM</name>
<sequence>MHIHVLGRSDNQTKPSAITTTRCNFVVGSSGVCVLDLVVTITCLLFFVVCMFWGLPYAIKLCKVVKMRIQKRSPQDADAILNRRTSTLDPYHIVSSLDKSILVKNTLVSVPSIPHRTHGTATYDVFYSPYPNLQTQSPFLRFPYASAKSPEGYRSPPLSLVRSGSYPPSPSPRSNTRGVSVPQIHRQ</sequence>
<gene>
    <name evidence="1" type="ORF">BJ138DRAFT_1141802</name>
</gene>
<evidence type="ECO:0000313" key="1">
    <source>
        <dbReference type="EMBL" id="KAH7915460.1"/>
    </source>
</evidence>
<dbReference type="Proteomes" id="UP000790377">
    <property type="component" value="Unassembled WGS sequence"/>
</dbReference>
<dbReference type="EMBL" id="MU267600">
    <property type="protein sequence ID" value="KAH7915460.1"/>
    <property type="molecule type" value="Genomic_DNA"/>
</dbReference>
<keyword evidence="2" id="KW-1185">Reference proteome</keyword>
<organism evidence="1 2">
    <name type="scientific">Hygrophoropsis aurantiaca</name>
    <dbReference type="NCBI Taxonomy" id="72124"/>
    <lineage>
        <taxon>Eukaryota</taxon>
        <taxon>Fungi</taxon>
        <taxon>Dikarya</taxon>
        <taxon>Basidiomycota</taxon>
        <taxon>Agaricomycotina</taxon>
        <taxon>Agaricomycetes</taxon>
        <taxon>Agaricomycetidae</taxon>
        <taxon>Boletales</taxon>
        <taxon>Coniophorineae</taxon>
        <taxon>Hygrophoropsidaceae</taxon>
        <taxon>Hygrophoropsis</taxon>
    </lineage>
</organism>
<accession>A0ACB8AQ79</accession>
<comment type="caution">
    <text evidence="1">The sequence shown here is derived from an EMBL/GenBank/DDBJ whole genome shotgun (WGS) entry which is preliminary data.</text>
</comment>
<evidence type="ECO:0000313" key="2">
    <source>
        <dbReference type="Proteomes" id="UP000790377"/>
    </source>
</evidence>